<reference evidence="1 2" key="1">
    <citation type="journal article" date="2019" name="Sci. Rep.">
        <title>Orb-weaving spider Araneus ventricosus genome elucidates the spidroin gene catalogue.</title>
        <authorList>
            <person name="Kono N."/>
            <person name="Nakamura H."/>
            <person name="Ohtoshi R."/>
            <person name="Moran D.A.P."/>
            <person name="Shinohara A."/>
            <person name="Yoshida Y."/>
            <person name="Fujiwara M."/>
            <person name="Mori M."/>
            <person name="Tomita M."/>
            <person name="Arakawa K."/>
        </authorList>
    </citation>
    <scope>NUCLEOTIDE SEQUENCE [LARGE SCALE GENOMIC DNA]</scope>
</reference>
<sequence>MIESHASATRFLKLGAILPKKSRPLLPSGKVSALGPDGSRFKTRFHRRSVVYGACCTLNHTLWPNVLLLVWRGSLEAGANSGVVHVI</sequence>
<evidence type="ECO:0000313" key="1">
    <source>
        <dbReference type="EMBL" id="GBN60973.1"/>
    </source>
</evidence>
<organism evidence="1 2">
    <name type="scientific">Araneus ventricosus</name>
    <name type="common">Orbweaver spider</name>
    <name type="synonym">Epeira ventricosa</name>
    <dbReference type="NCBI Taxonomy" id="182803"/>
    <lineage>
        <taxon>Eukaryota</taxon>
        <taxon>Metazoa</taxon>
        <taxon>Ecdysozoa</taxon>
        <taxon>Arthropoda</taxon>
        <taxon>Chelicerata</taxon>
        <taxon>Arachnida</taxon>
        <taxon>Araneae</taxon>
        <taxon>Araneomorphae</taxon>
        <taxon>Entelegynae</taxon>
        <taxon>Araneoidea</taxon>
        <taxon>Araneidae</taxon>
        <taxon>Araneus</taxon>
    </lineage>
</organism>
<protein>
    <submittedName>
        <fullName evidence="1">Uncharacterized protein</fullName>
    </submittedName>
</protein>
<keyword evidence="2" id="KW-1185">Reference proteome</keyword>
<name>A0A4Y2QD50_ARAVE</name>
<dbReference type="EMBL" id="BGPR01013505">
    <property type="protein sequence ID" value="GBN60973.1"/>
    <property type="molecule type" value="Genomic_DNA"/>
</dbReference>
<comment type="caution">
    <text evidence="1">The sequence shown here is derived from an EMBL/GenBank/DDBJ whole genome shotgun (WGS) entry which is preliminary data.</text>
</comment>
<gene>
    <name evidence="1" type="ORF">AVEN_256435_1</name>
</gene>
<evidence type="ECO:0000313" key="2">
    <source>
        <dbReference type="Proteomes" id="UP000499080"/>
    </source>
</evidence>
<dbReference type="Proteomes" id="UP000499080">
    <property type="component" value="Unassembled WGS sequence"/>
</dbReference>
<dbReference type="AlphaFoldDB" id="A0A4Y2QD50"/>
<proteinExistence type="predicted"/>
<accession>A0A4Y2QD50</accession>